<dbReference type="EMBL" id="KB739617">
    <property type="protein sequence ID" value="ENN82197.1"/>
    <property type="molecule type" value="Genomic_DNA"/>
</dbReference>
<dbReference type="HOGENOM" id="CLU_3208146_0_0_1"/>
<evidence type="ECO:0000313" key="1">
    <source>
        <dbReference type="EMBL" id="ENN82197.1"/>
    </source>
</evidence>
<dbReference type="EMBL" id="KB739122">
    <property type="protein sequence ID" value="ENN82374.1"/>
    <property type="molecule type" value="Genomic_DNA"/>
</dbReference>
<sequence length="45" mass="4941">MADKGDGEGEGSILKLENQIAVLKYVLLFTNVLEWENLEDSTASV</sequence>
<protein>
    <submittedName>
        <fullName evidence="2">Uncharacterized protein</fullName>
    </submittedName>
</protein>
<evidence type="ECO:0000313" key="3">
    <source>
        <dbReference type="EMBL" id="ENN82374.1"/>
    </source>
</evidence>
<organism evidence="2">
    <name type="scientific">Dendroctonus ponderosae</name>
    <name type="common">Mountain pine beetle</name>
    <dbReference type="NCBI Taxonomy" id="77166"/>
    <lineage>
        <taxon>Eukaryota</taxon>
        <taxon>Metazoa</taxon>
        <taxon>Ecdysozoa</taxon>
        <taxon>Arthropoda</taxon>
        <taxon>Hexapoda</taxon>
        <taxon>Insecta</taxon>
        <taxon>Pterygota</taxon>
        <taxon>Neoptera</taxon>
        <taxon>Endopterygota</taxon>
        <taxon>Coleoptera</taxon>
        <taxon>Polyphaga</taxon>
        <taxon>Cucujiformia</taxon>
        <taxon>Curculionidae</taxon>
        <taxon>Scolytinae</taxon>
        <taxon>Dendroctonus</taxon>
    </lineage>
</organism>
<dbReference type="AlphaFoldDB" id="N6TWC4"/>
<name>N6TWC4_DENPD</name>
<feature type="non-terminal residue" evidence="2">
    <location>
        <position position="1"/>
    </location>
</feature>
<proteinExistence type="predicted"/>
<accession>N6TWC4</accession>
<evidence type="ECO:0000313" key="2">
    <source>
        <dbReference type="EMBL" id="ENN82373.1"/>
    </source>
</evidence>
<reference evidence="2" key="1">
    <citation type="journal article" date="2013" name="Genome Biol.">
        <title>Draft genome of the mountain pine beetle, Dendroctonus ponderosae Hopkins, a major forest pest.</title>
        <authorList>
            <person name="Keeling C.I."/>
            <person name="Yuen M.M."/>
            <person name="Liao N.Y."/>
            <person name="Docking T.R."/>
            <person name="Chan S.K."/>
            <person name="Taylor G.A."/>
            <person name="Palmquist D.L."/>
            <person name="Jackman S.D."/>
            <person name="Nguyen A."/>
            <person name="Li M."/>
            <person name="Henderson H."/>
            <person name="Janes J.K."/>
            <person name="Zhao Y."/>
            <person name="Pandoh P."/>
            <person name="Moore R."/>
            <person name="Sperling F.A."/>
            <person name="Huber D.P."/>
            <person name="Birol I."/>
            <person name="Jones S.J."/>
            <person name="Bohlmann J."/>
        </authorList>
    </citation>
    <scope>NUCLEOTIDE SEQUENCE</scope>
</reference>
<dbReference type="EMBL" id="KB739123">
    <property type="protein sequence ID" value="ENN82373.1"/>
    <property type="molecule type" value="Genomic_DNA"/>
</dbReference>
<gene>
    <name evidence="3" type="ORF">YQE_01248</name>
    <name evidence="2" type="ORF">YQE_01253</name>
    <name evidence="1" type="ORF">YQE_01428</name>
</gene>